<proteinExistence type="predicted"/>
<dbReference type="Proteomes" id="UP000305233">
    <property type="component" value="Unassembled WGS sequence"/>
</dbReference>
<sequence length="100" mass="10875">MDPFDVAIDHELFRISERRQPGGALSCDFTWLNGPMEGTYGFTVGRSAVGTGGITPDSVGRMTRDELIAEVRGFVAGIYEPDGSSDDWPDHVAARVRDAE</sequence>
<organism evidence="1 2">
    <name type="scientific">Arthrobacter echini</name>
    <dbReference type="NCBI Taxonomy" id="1529066"/>
    <lineage>
        <taxon>Bacteria</taxon>
        <taxon>Bacillati</taxon>
        <taxon>Actinomycetota</taxon>
        <taxon>Actinomycetes</taxon>
        <taxon>Micrococcales</taxon>
        <taxon>Micrococcaceae</taxon>
        <taxon>Arthrobacter</taxon>
    </lineage>
</organism>
<protein>
    <submittedName>
        <fullName evidence="1">Uncharacterized protein</fullName>
    </submittedName>
</protein>
<accession>A0A4S5E2Z1</accession>
<dbReference type="RefSeq" id="WP_136454848.1">
    <property type="nucleotide sequence ID" value="NZ_SSWH01000009.1"/>
</dbReference>
<dbReference type="AlphaFoldDB" id="A0A4S5E2Z1"/>
<comment type="caution">
    <text evidence="1">The sequence shown here is derived from an EMBL/GenBank/DDBJ whole genome shotgun (WGS) entry which is preliminary data.</text>
</comment>
<evidence type="ECO:0000313" key="2">
    <source>
        <dbReference type="Proteomes" id="UP000305233"/>
    </source>
</evidence>
<dbReference type="OrthoDB" id="4949401at2"/>
<name>A0A4S5E2Z1_9MICC</name>
<reference evidence="1 2" key="1">
    <citation type="submission" date="2019-04" db="EMBL/GenBank/DDBJ databases">
        <authorList>
            <person name="Liu Q."/>
            <person name="Xin Y.-H."/>
        </authorList>
    </citation>
    <scope>NUCLEOTIDE SEQUENCE [LARGE SCALE GENOMIC DNA]</scope>
    <source>
        <strain evidence="1 2">AM23</strain>
    </source>
</reference>
<gene>
    <name evidence="1" type="ORF">E8P82_10875</name>
</gene>
<evidence type="ECO:0000313" key="1">
    <source>
        <dbReference type="EMBL" id="THJ65785.1"/>
    </source>
</evidence>
<keyword evidence="2" id="KW-1185">Reference proteome</keyword>
<dbReference type="EMBL" id="SSWH01000009">
    <property type="protein sequence ID" value="THJ65785.1"/>
    <property type="molecule type" value="Genomic_DNA"/>
</dbReference>